<dbReference type="STRING" id="313594.PI23P_00310"/>
<feature type="domain" description="YdbS-like PH" evidence="2">
    <location>
        <begin position="410"/>
        <end position="485"/>
    </location>
</feature>
<dbReference type="PANTHER" id="PTHR34473">
    <property type="entry name" value="UPF0699 TRANSMEMBRANE PROTEIN YDBS"/>
    <property type="match status" value="1"/>
</dbReference>
<accession>A4C2S8</accession>
<feature type="domain" description="YdbS-like PH" evidence="2">
    <location>
        <begin position="75"/>
        <end position="152"/>
    </location>
</feature>
<name>A4C2S8_9FLAO</name>
<keyword evidence="1" id="KW-0812">Transmembrane</keyword>
<feature type="domain" description="YdbS-like PH" evidence="2">
    <location>
        <begin position="262"/>
        <end position="312"/>
    </location>
</feature>
<dbReference type="EMBL" id="AAOG01000005">
    <property type="protein sequence ID" value="EAR11602.1"/>
    <property type="molecule type" value="Genomic_DNA"/>
</dbReference>
<organism evidence="3 4">
    <name type="scientific">Polaribacter irgensii 23-P</name>
    <dbReference type="NCBI Taxonomy" id="313594"/>
    <lineage>
        <taxon>Bacteria</taxon>
        <taxon>Pseudomonadati</taxon>
        <taxon>Bacteroidota</taxon>
        <taxon>Flavobacteriia</taxon>
        <taxon>Flavobacteriales</taxon>
        <taxon>Flavobacteriaceae</taxon>
    </lineage>
</organism>
<proteinExistence type="predicted"/>
<evidence type="ECO:0000313" key="3">
    <source>
        <dbReference type="EMBL" id="EAR11602.1"/>
    </source>
</evidence>
<comment type="caution">
    <text evidence="3">The sequence shown here is derived from an EMBL/GenBank/DDBJ whole genome shotgun (WGS) entry which is preliminary data.</text>
</comment>
<dbReference type="RefSeq" id="WP_004568680.1">
    <property type="nucleotide sequence ID" value="NZ_CH724148.1"/>
</dbReference>
<reference evidence="3 4" key="1">
    <citation type="submission" date="2006-02" db="EMBL/GenBank/DDBJ databases">
        <authorList>
            <person name="Murray A."/>
            <person name="Staley J."/>
            <person name="Ferriera S."/>
            <person name="Johnson J."/>
            <person name="Kravitz S."/>
            <person name="Halpern A."/>
            <person name="Remington K."/>
            <person name="Beeson K."/>
            <person name="Tran B."/>
            <person name="Rogers Y.-H."/>
            <person name="Friedman R."/>
            <person name="Venter J.C."/>
        </authorList>
    </citation>
    <scope>NUCLEOTIDE SEQUENCE [LARGE SCALE GENOMIC DNA]</scope>
    <source>
        <strain evidence="3 4">23-P</strain>
    </source>
</reference>
<dbReference type="AlphaFoldDB" id="A4C2S8"/>
<feature type="transmembrane region" description="Helical" evidence="1">
    <location>
        <begin position="234"/>
        <end position="258"/>
    </location>
</feature>
<dbReference type="HOGENOM" id="CLU_024617_3_0_10"/>
<feature type="transmembrane region" description="Helical" evidence="1">
    <location>
        <begin position="189"/>
        <end position="206"/>
    </location>
</feature>
<feature type="transmembrane region" description="Helical" evidence="1">
    <location>
        <begin position="21"/>
        <end position="41"/>
    </location>
</feature>
<feature type="transmembrane region" description="Helical" evidence="1">
    <location>
        <begin position="365"/>
        <end position="383"/>
    </location>
</feature>
<keyword evidence="4" id="KW-1185">Reference proteome</keyword>
<dbReference type="Pfam" id="PF03703">
    <property type="entry name" value="bPH_2"/>
    <property type="match status" value="3"/>
</dbReference>
<dbReference type="eggNOG" id="COG3428">
    <property type="taxonomic scope" value="Bacteria"/>
</dbReference>
<sequence length="498" mass="57243">MDSTENFSQFRRQSKKGILVIYLNLIYTALKAFWLLLVIFLQKFSNISESTVFYIYLSVGGLLLFFLIRAFLIFKNFQFKIENQHFILEKGILKKTSTSIPFDRIQNINFKQNVIQQLINVHEVNIETAGSSKAEISIKALSFAEASALKDRVTIDVNAFKAEAKENKSPLLKVGLSALIKVSLTENHLQSLVLLFAILVGFYQQISEISNGLGKQEVLDNYIFKNSSALQSSVFLIIGLLLFLTIIAVVSSVVRVLLRHFNLRVYLKDNALEIYQGLITKKSIVLKKDKVQHITISHNPIKKKLGISFITFKQAVSGKVKKKQDKIIKIVGCKKEQIAIITNLLFPNEILEAEKKNFSNVYFKFRMYLRSIVFLVALNVLFVVSQLGIWIFLVNLILFPIVVFFVELQYRKRYYYFNENILVLNSGSIETHRTYLPFFKVQNIQLKQTILQANREVVDVVFQTASGKIKIPCISMESAQEIYNYTLFKVETSIKSWM</sequence>
<keyword evidence="1" id="KW-1133">Transmembrane helix</keyword>
<feature type="transmembrane region" description="Helical" evidence="1">
    <location>
        <begin position="389"/>
        <end position="408"/>
    </location>
</feature>
<dbReference type="Proteomes" id="UP000003053">
    <property type="component" value="Unassembled WGS sequence"/>
</dbReference>
<keyword evidence="1" id="KW-0472">Membrane</keyword>
<dbReference type="PANTHER" id="PTHR34473:SF2">
    <property type="entry name" value="UPF0699 TRANSMEMBRANE PROTEIN YDBT"/>
    <property type="match status" value="1"/>
</dbReference>
<feature type="transmembrane region" description="Helical" evidence="1">
    <location>
        <begin position="53"/>
        <end position="74"/>
    </location>
</feature>
<protein>
    <recommendedName>
        <fullName evidence="2">YdbS-like PH domain-containing protein</fullName>
    </recommendedName>
</protein>
<dbReference type="OrthoDB" id="1049931at2"/>
<evidence type="ECO:0000259" key="2">
    <source>
        <dbReference type="Pfam" id="PF03703"/>
    </source>
</evidence>
<evidence type="ECO:0000313" key="4">
    <source>
        <dbReference type="Proteomes" id="UP000003053"/>
    </source>
</evidence>
<dbReference type="InterPro" id="IPR014529">
    <property type="entry name" value="UCP026631"/>
</dbReference>
<gene>
    <name evidence="3" type="ORF">PI23P_00310</name>
</gene>
<dbReference type="PIRSF" id="PIRSF026631">
    <property type="entry name" value="UCP026631"/>
    <property type="match status" value="1"/>
</dbReference>
<evidence type="ECO:0000256" key="1">
    <source>
        <dbReference type="SAM" id="Phobius"/>
    </source>
</evidence>
<dbReference type="InterPro" id="IPR005182">
    <property type="entry name" value="YdbS-like_PH"/>
</dbReference>